<dbReference type="SUPFAM" id="SSF89392">
    <property type="entry name" value="Prokaryotic lipoproteins and lipoprotein localization factors"/>
    <property type="match status" value="1"/>
</dbReference>
<dbReference type="PANTHER" id="PTHR37507:SF2">
    <property type="entry name" value="SPORULATION PROTEIN YDCC"/>
    <property type="match status" value="1"/>
</dbReference>
<accession>A0ABN2S8L1</accession>
<evidence type="ECO:0000313" key="2">
    <source>
        <dbReference type="EMBL" id="GAA1982203.1"/>
    </source>
</evidence>
<keyword evidence="3" id="KW-1185">Reference proteome</keyword>
<dbReference type="InterPro" id="IPR052944">
    <property type="entry name" value="Sporulation_related"/>
</dbReference>
<proteinExistence type="predicted"/>
<evidence type="ECO:0000256" key="1">
    <source>
        <dbReference type="SAM" id="MobiDB-lite"/>
    </source>
</evidence>
<organism evidence="2 3">
    <name type="scientific">Terrabacter lapilli</name>
    <dbReference type="NCBI Taxonomy" id="436231"/>
    <lineage>
        <taxon>Bacteria</taxon>
        <taxon>Bacillati</taxon>
        <taxon>Actinomycetota</taxon>
        <taxon>Actinomycetes</taxon>
        <taxon>Micrococcales</taxon>
        <taxon>Intrasporangiaceae</taxon>
        <taxon>Terrabacter</taxon>
    </lineage>
</organism>
<name>A0ABN2S8L1_9MICO</name>
<dbReference type="EMBL" id="BAAAPU010000007">
    <property type="protein sequence ID" value="GAA1982203.1"/>
    <property type="molecule type" value="Genomic_DNA"/>
</dbReference>
<evidence type="ECO:0000313" key="3">
    <source>
        <dbReference type="Proteomes" id="UP001500013"/>
    </source>
</evidence>
<feature type="compositionally biased region" description="Polar residues" evidence="1">
    <location>
        <begin position="281"/>
        <end position="291"/>
    </location>
</feature>
<dbReference type="InterPro" id="IPR029046">
    <property type="entry name" value="LolA/LolB/LppX"/>
</dbReference>
<comment type="caution">
    <text evidence="2">The sequence shown here is derived from an EMBL/GenBank/DDBJ whole genome shotgun (WGS) entry which is preliminary data.</text>
</comment>
<dbReference type="Proteomes" id="UP001500013">
    <property type="component" value="Unassembled WGS sequence"/>
</dbReference>
<sequence length="408" mass="40414">MSIFTEHPAARWGLPVAAVGAIGVVALTLNQTASADSGLPPRTAQQLLADVRSADVSSLSGTVVQTSDLGLPSLAGLTGGGPAGGGSGGAGGLAGAGGSSLTSLLSGTHTWRIWVDGPTRQRLALVGTSGESDVIRNGSDLWLWSSTDKTAVHHTVPADQRGPRQGTTVPGRPSGGLPTGVPSTPDQAASAALAAMGRDTAVTTSGAASVAGRSAYELVLTPKDTATRVASVRIAIDAEKHVPLRVQVYSTKLSNPAFEVGFTAVDFSAPEARQFAFTPPAGTTVTQSDQATPKGAPGTNPAPSKQQADAAAKAAGATRVVGSGWSTVLVTRMPAGATSGTTSGSGAGTDATARQLATVLKALPATSGSWGSGHVLEGTLFSAVVTDDGRVAVGAVAPESLYAALAAK</sequence>
<dbReference type="PANTHER" id="PTHR37507">
    <property type="entry name" value="SPORULATION PROTEIN YDCC"/>
    <property type="match status" value="1"/>
</dbReference>
<feature type="region of interest" description="Disordered" evidence="1">
    <location>
        <begin position="155"/>
        <end position="186"/>
    </location>
</feature>
<reference evidence="2 3" key="1">
    <citation type="journal article" date="2019" name="Int. J. Syst. Evol. Microbiol.">
        <title>The Global Catalogue of Microorganisms (GCM) 10K type strain sequencing project: providing services to taxonomists for standard genome sequencing and annotation.</title>
        <authorList>
            <consortium name="The Broad Institute Genomics Platform"/>
            <consortium name="The Broad Institute Genome Sequencing Center for Infectious Disease"/>
            <person name="Wu L."/>
            <person name="Ma J."/>
        </authorList>
    </citation>
    <scope>NUCLEOTIDE SEQUENCE [LARGE SCALE GENOMIC DNA]</scope>
    <source>
        <strain evidence="2 3">JCM 15628</strain>
    </source>
</reference>
<dbReference type="Gene3D" id="2.50.20.10">
    <property type="entry name" value="Lipoprotein localisation LolA/LolB/LppX"/>
    <property type="match status" value="1"/>
</dbReference>
<gene>
    <name evidence="2" type="ORF">GCM10009817_24330</name>
</gene>
<protein>
    <submittedName>
        <fullName evidence="2">Sigma-E factor regulatory protein RseB domain-containing protein</fullName>
    </submittedName>
</protein>
<dbReference type="RefSeq" id="WP_344062563.1">
    <property type="nucleotide sequence ID" value="NZ_BAAAPU010000007.1"/>
</dbReference>
<feature type="region of interest" description="Disordered" evidence="1">
    <location>
        <begin position="279"/>
        <end position="307"/>
    </location>
</feature>